<evidence type="ECO:0000313" key="1">
    <source>
        <dbReference type="EMBL" id="TBU22455.1"/>
    </source>
</evidence>
<dbReference type="Proteomes" id="UP000292957">
    <property type="component" value="Unassembled WGS sequence"/>
</dbReference>
<protein>
    <submittedName>
        <fullName evidence="1">Uncharacterized protein</fullName>
    </submittedName>
</protein>
<proteinExistence type="predicted"/>
<reference evidence="1" key="1">
    <citation type="submission" date="2019-01" db="EMBL/GenBank/DDBJ databases">
        <title>Draft genome sequences of three monokaryotic isolates of the white-rot basidiomycete fungus Dichomitus squalens.</title>
        <authorList>
            <consortium name="DOE Joint Genome Institute"/>
            <person name="Lopez S.C."/>
            <person name="Andreopoulos B."/>
            <person name="Pangilinan J."/>
            <person name="Lipzen A."/>
            <person name="Riley R."/>
            <person name="Ahrendt S."/>
            <person name="Ng V."/>
            <person name="Barry K."/>
            <person name="Daum C."/>
            <person name="Grigoriev I.V."/>
            <person name="Hilden K.S."/>
            <person name="Makela M.R."/>
            <person name="de Vries R.P."/>
        </authorList>
    </citation>
    <scope>NUCLEOTIDE SEQUENCE [LARGE SCALE GENOMIC DNA]</scope>
    <source>
        <strain evidence="1">OM18370.1</strain>
    </source>
</reference>
<organism evidence="1">
    <name type="scientific">Dichomitus squalens</name>
    <dbReference type="NCBI Taxonomy" id="114155"/>
    <lineage>
        <taxon>Eukaryota</taxon>
        <taxon>Fungi</taxon>
        <taxon>Dikarya</taxon>
        <taxon>Basidiomycota</taxon>
        <taxon>Agaricomycotina</taxon>
        <taxon>Agaricomycetes</taxon>
        <taxon>Polyporales</taxon>
        <taxon>Polyporaceae</taxon>
        <taxon>Dichomitus</taxon>
    </lineage>
</organism>
<gene>
    <name evidence="1" type="ORF">BD311DRAFT_770370</name>
</gene>
<name>A0A4Q9M696_9APHY</name>
<accession>A0A4Q9M696</accession>
<dbReference type="AlphaFoldDB" id="A0A4Q9M696"/>
<dbReference type="EMBL" id="ML143541">
    <property type="protein sequence ID" value="TBU22455.1"/>
    <property type="molecule type" value="Genomic_DNA"/>
</dbReference>
<sequence length="70" mass="7789">MSTGLLYLSTWSTVASTRTSLHGYVSLHSLWVSGSVRESAHCLLYFCTQPSLVVLINSIRCIPREEMVSL</sequence>